<protein>
    <submittedName>
        <fullName evidence="9">Cu(I)/Ag(I) efflux system membrane fusion protein</fullName>
    </submittedName>
</protein>
<dbReference type="NCBIfam" id="TIGR01730">
    <property type="entry name" value="RND_mfp"/>
    <property type="match status" value="1"/>
</dbReference>
<evidence type="ECO:0000256" key="3">
    <source>
        <dbReference type="SAM" id="Phobius"/>
    </source>
</evidence>
<keyword evidence="3" id="KW-0472">Membrane</keyword>
<comment type="similarity">
    <text evidence="1">Belongs to the membrane fusion protein (MFP) (TC 8.A.1) family.</text>
</comment>
<accession>A0ABX0UC14</accession>
<dbReference type="InterPro" id="IPR058790">
    <property type="entry name" value="BSH_CusB"/>
</dbReference>
<evidence type="ECO:0000259" key="4">
    <source>
        <dbReference type="Pfam" id="PF11827"/>
    </source>
</evidence>
<dbReference type="PANTHER" id="PTHR30097:SF15">
    <property type="entry name" value="CATION EFFLUX SYSTEM PROTEIN CUSB"/>
    <property type="match status" value="1"/>
</dbReference>
<dbReference type="Pfam" id="PF11827">
    <property type="entry name" value="DUF3347"/>
    <property type="match status" value="1"/>
</dbReference>
<sequence length="572" mass="64736">MKKYIIYIILLVVGMFFLGWIFGDLTSKELTHKHSKETVAKQLWTCAMHPQIMQSEPGNCPICGMDLTPVDRNTQGLLTNQFKLTENAMALANIETTLVTNNTAEVSEINLSGKININADKTAIQPAHFNGRIEELYITSLGEKVTKGQKIAMVYSPELVAAQQELITAYSLKETQPELYKAVHTKFKNLKIHGTELDEVLKTGKVKTNFTIYSHVSGVVSEIAVSSGAHIMDGMPIFKVANLTTVWANFDVYENQISTFKKGQKIKITSTTYPNREFAGIVDFIDPILNSQTRTVSLRVVLSNKRETFKPGMFVEGTLKIHQTKQAQEINIPASAVLWTGKRSIIYKKMDKNEPLFEMKEVVLGNKMGAFYQILKGVSVGDEIVTNGTFTVDAAAQLQGKKSMMNPKEKTKNTDIYNSKRIEVSLEFKHQLNTIYKDYLTIKNALVKDDPKTVLKTSKILLENLSKINTELLTNNETQKQWNFIKKEIEITLDLILKSKEINKQRNYFKQLSKAFINAVEKFGVQEKVYKQYCPMSNSNKGAFWLSNNKEVLNPYFGKKMLTCGEVKQIIE</sequence>
<dbReference type="InterPro" id="IPR058792">
    <property type="entry name" value="Beta-barrel_RND_2"/>
</dbReference>
<keyword evidence="10" id="KW-1185">Reference proteome</keyword>
<evidence type="ECO:0000313" key="9">
    <source>
        <dbReference type="EMBL" id="NIJ46369.1"/>
    </source>
</evidence>
<feature type="transmembrane region" description="Helical" evidence="3">
    <location>
        <begin position="5"/>
        <end position="23"/>
    </location>
</feature>
<comment type="caution">
    <text evidence="9">The sequence shown here is derived from an EMBL/GenBank/DDBJ whole genome shotgun (WGS) entry which is preliminary data.</text>
</comment>
<dbReference type="InterPro" id="IPR058649">
    <property type="entry name" value="CzcB_C"/>
</dbReference>
<organism evidence="9 10">
    <name type="scientific">Wenyingzhuangia heitensis</name>
    <dbReference type="NCBI Taxonomy" id="1487859"/>
    <lineage>
        <taxon>Bacteria</taxon>
        <taxon>Pseudomonadati</taxon>
        <taxon>Bacteroidota</taxon>
        <taxon>Flavobacteriia</taxon>
        <taxon>Flavobacteriales</taxon>
        <taxon>Flavobacteriaceae</taxon>
        <taxon>Wenyingzhuangia</taxon>
    </lineage>
</organism>
<evidence type="ECO:0000259" key="8">
    <source>
        <dbReference type="Pfam" id="PF25975"/>
    </source>
</evidence>
<dbReference type="Pfam" id="PF25975">
    <property type="entry name" value="CzcB_C"/>
    <property type="match status" value="1"/>
</dbReference>
<dbReference type="Pfam" id="PF25919">
    <property type="entry name" value="BSH_CusB"/>
    <property type="match status" value="1"/>
</dbReference>
<dbReference type="InterPro" id="IPR051909">
    <property type="entry name" value="MFP_Cation_Efflux"/>
</dbReference>
<dbReference type="Gene3D" id="2.40.30.170">
    <property type="match status" value="1"/>
</dbReference>
<dbReference type="Gene3D" id="2.40.420.20">
    <property type="match status" value="1"/>
</dbReference>
<evidence type="ECO:0000259" key="5">
    <source>
        <dbReference type="Pfam" id="PF19335"/>
    </source>
</evidence>
<keyword evidence="3" id="KW-1133">Transmembrane helix</keyword>
<feature type="domain" description="CusB-like barrel-sandwich hybrid" evidence="6">
    <location>
        <begin position="126"/>
        <end position="241"/>
    </location>
</feature>
<name>A0ABX0UC14_9FLAO</name>
<dbReference type="Pfam" id="PF25954">
    <property type="entry name" value="Beta-barrel_RND_2"/>
    <property type="match status" value="1"/>
</dbReference>
<evidence type="ECO:0000259" key="6">
    <source>
        <dbReference type="Pfam" id="PF25919"/>
    </source>
</evidence>
<gene>
    <name evidence="9" type="ORF">FHR24_002856</name>
</gene>
<dbReference type="InterPro" id="IPR021782">
    <property type="entry name" value="DUF3347"/>
</dbReference>
<keyword evidence="3" id="KW-0812">Transmembrane</keyword>
<reference evidence="9 10" key="1">
    <citation type="submission" date="2020-03" db="EMBL/GenBank/DDBJ databases">
        <title>Genomic Encyclopedia of Type Strains, Phase IV (KMG-IV): sequencing the most valuable type-strain genomes for metagenomic binning, comparative biology and taxonomic classification.</title>
        <authorList>
            <person name="Goeker M."/>
        </authorList>
    </citation>
    <scope>NUCLEOTIDE SEQUENCE [LARGE SCALE GENOMIC DNA]</scope>
    <source>
        <strain evidence="9 10">DSM 101599</strain>
    </source>
</reference>
<dbReference type="PANTHER" id="PTHR30097">
    <property type="entry name" value="CATION EFFLUX SYSTEM PROTEIN CUSB"/>
    <property type="match status" value="1"/>
</dbReference>
<dbReference type="InterPro" id="IPR045800">
    <property type="entry name" value="HMBD"/>
</dbReference>
<feature type="domain" description="DUF3347" evidence="4">
    <location>
        <begin position="435"/>
        <end position="527"/>
    </location>
</feature>
<feature type="domain" description="CzcB-like C-terminal circularly permuted SH3-like" evidence="8">
    <location>
        <begin position="330"/>
        <end position="392"/>
    </location>
</feature>
<evidence type="ECO:0000256" key="2">
    <source>
        <dbReference type="ARBA" id="ARBA00022448"/>
    </source>
</evidence>
<dbReference type="InterPro" id="IPR006143">
    <property type="entry name" value="RND_pump_MFP"/>
</dbReference>
<dbReference type="SUPFAM" id="SSF111369">
    <property type="entry name" value="HlyD-like secretion proteins"/>
    <property type="match status" value="1"/>
</dbReference>
<dbReference type="Pfam" id="PF19335">
    <property type="entry name" value="HMBD"/>
    <property type="match status" value="1"/>
</dbReference>
<evidence type="ECO:0000256" key="1">
    <source>
        <dbReference type="ARBA" id="ARBA00009477"/>
    </source>
</evidence>
<evidence type="ECO:0000313" key="10">
    <source>
        <dbReference type="Proteomes" id="UP000745859"/>
    </source>
</evidence>
<feature type="domain" description="Heavy metal binding" evidence="5">
    <location>
        <begin position="44"/>
        <end position="70"/>
    </location>
</feature>
<dbReference type="RefSeq" id="WP_167190357.1">
    <property type="nucleotide sequence ID" value="NZ_JAASQL010000006.1"/>
</dbReference>
<dbReference type="Proteomes" id="UP000745859">
    <property type="component" value="Unassembled WGS sequence"/>
</dbReference>
<feature type="domain" description="CusB-like beta-barrel" evidence="7">
    <location>
        <begin position="245"/>
        <end position="320"/>
    </location>
</feature>
<proteinExistence type="inferred from homology"/>
<dbReference type="EMBL" id="JAASQL010000006">
    <property type="protein sequence ID" value="NIJ46369.1"/>
    <property type="molecule type" value="Genomic_DNA"/>
</dbReference>
<evidence type="ECO:0000259" key="7">
    <source>
        <dbReference type="Pfam" id="PF25954"/>
    </source>
</evidence>
<keyword evidence="2" id="KW-0813">Transport</keyword>